<comment type="caution">
    <text evidence="9">The sequence shown here is derived from an EMBL/GenBank/DDBJ whole genome shotgun (WGS) entry which is preliminary data.</text>
</comment>
<dbReference type="Gene3D" id="3.30.160.60">
    <property type="entry name" value="Classic Zinc Finger"/>
    <property type="match status" value="1"/>
</dbReference>
<reference evidence="9" key="1">
    <citation type="submission" date="2013-04" db="EMBL/GenBank/DDBJ databases">
        <authorList>
            <person name="Qu J."/>
            <person name="Murali S.C."/>
            <person name="Bandaranaike D."/>
            <person name="Bellair M."/>
            <person name="Blankenburg K."/>
            <person name="Chao H."/>
            <person name="Dinh H."/>
            <person name="Doddapaneni H."/>
            <person name="Downs B."/>
            <person name="Dugan-Rocha S."/>
            <person name="Elkadiri S."/>
            <person name="Gnanaolivu R.D."/>
            <person name="Hernandez B."/>
            <person name="Javaid M."/>
            <person name="Jayaseelan J.C."/>
            <person name="Lee S."/>
            <person name="Li M."/>
            <person name="Ming W."/>
            <person name="Munidasa M."/>
            <person name="Muniz J."/>
            <person name="Nguyen L."/>
            <person name="Ongeri F."/>
            <person name="Osuji N."/>
            <person name="Pu L.-L."/>
            <person name="Puazo M."/>
            <person name="Qu C."/>
            <person name="Quiroz J."/>
            <person name="Raj R."/>
            <person name="Weissenberger G."/>
            <person name="Xin Y."/>
            <person name="Zou X."/>
            <person name="Han Y."/>
            <person name="Richards S."/>
            <person name="Worley K."/>
            <person name="Muzny D."/>
            <person name="Gibbs R."/>
        </authorList>
    </citation>
    <scope>NUCLEOTIDE SEQUENCE</scope>
    <source>
        <strain evidence="9">Sampled in the wild</strain>
    </source>
</reference>
<evidence type="ECO:0000256" key="3">
    <source>
        <dbReference type="ARBA" id="ARBA00022771"/>
    </source>
</evidence>
<dbReference type="PROSITE" id="PS00028">
    <property type="entry name" value="ZINC_FINGER_C2H2_1"/>
    <property type="match status" value="1"/>
</dbReference>
<organism evidence="9 10">
    <name type="scientific">Ladona fulva</name>
    <name type="common">Scarce chaser dragonfly</name>
    <name type="synonym">Libellula fulva</name>
    <dbReference type="NCBI Taxonomy" id="123851"/>
    <lineage>
        <taxon>Eukaryota</taxon>
        <taxon>Metazoa</taxon>
        <taxon>Ecdysozoa</taxon>
        <taxon>Arthropoda</taxon>
        <taxon>Hexapoda</taxon>
        <taxon>Insecta</taxon>
        <taxon>Pterygota</taxon>
        <taxon>Palaeoptera</taxon>
        <taxon>Odonata</taxon>
        <taxon>Epiprocta</taxon>
        <taxon>Anisoptera</taxon>
        <taxon>Libelluloidea</taxon>
        <taxon>Libellulidae</taxon>
        <taxon>Ladona</taxon>
    </lineage>
</organism>
<dbReference type="GO" id="GO:0008270">
    <property type="term" value="F:zinc ion binding"/>
    <property type="evidence" value="ECO:0007669"/>
    <property type="project" value="UniProtKB-KW"/>
</dbReference>
<evidence type="ECO:0000313" key="9">
    <source>
        <dbReference type="EMBL" id="KAG8236795.1"/>
    </source>
</evidence>
<dbReference type="GO" id="GO:0005634">
    <property type="term" value="C:nucleus"/>
    <property type="evidence" value="ECO:0007669"/>
    <property type="project" value="TreeGrafter"/>
</dbReference>
<feature type="domain" description="C2H2-type" evidence="8">
    <location>
        <begin position="136"/>
        <end position="163"/>
    </location>
</feature>
<protein>
    <recommendedName>
        <fullName evidence="8">C2H2-type domain-containing protein</fullName>
    </recommendedName>
</protein>
<keyword evidence="2" id="KW-0677">Repeat</keyword>
<evidence type="ECO:0000259" key="8">
    <source>
        <dbReference type="PROSITE" id="PS50157"/>
    </source>
</evidence>
<keyword evidence="5" id="KW-0539">Nucleus</keyword>
<evidence type="ECO:0000256" key="1">
    <source>
        <dbReference type="ARBA" id="ARBA00022723"/>
    </source>
</evidence>
<proteinExistence type="predicted"/>
<dbReference type="EMBL" id="KZ309076">
    <property type="protein sequence ID" value="KAG8236795.1"/>
    <property type="molecule type" value="Genomic_DNA"/>
</dbReference>
<dbReference type="InterPro" id="IPR013087">
    <property type="entry name" value="Znf_C2H2_type"/>
</dbReference>
<gene>
    <name evidence="9" type="ORF">J437_LFUL014631</name>
</gene>
<keyword evidence="4" id="KW-0862">Zinc</keyword>
<dbReference type="SUPFAM" id="SSF57667">
    <property type="entry name" value="beta-beta-alpha zinc fingers"/>
    <property type="match status" value="1"/>
</dbReference>
<dbReference type="InterPro" id="IPR036236">
    <property type="entry name" value="Znf_C2H2_sf"/>
</dbReference>
<accession>A0A8K0P5L3</accession>
<sequence>MSAYTNMQSLDIFHTPQRQIDWPTSSLKKVKESSDSPEVNPLVCLEEFSEIVTLEKGSFGGSNPAISEIKDTYEEICNKDVGKDETDGKQSFHRTKSNSSRKGEEAEASLPSKKTRYQWKSSLSHHVRIHSNERAYKCRVCDLVFKQDTVRKKHELRHLKEGRNNRNQKKGKEKLAVTLRAFEMALMLANVSLSLVFPSTNNAIHRCRKWVDFCQNPDVHEKFLGGSFASMTILIFLTLSIPGQSPFSVLSGLLDMHAPDFSEVISSVHLERVEDTSGNISLEKGTSVILKRISDNKDTSEKIFEESGVKGKKSISIIKSKRKEKEEELEISDSEAPLQSKKKDFICELCNKSFQWKGNMVRHAGETQQALISTELSVVI</sequence>
<keyword evidence="10" id="KW-1185">Reference proteome</keyword>
<dbReference type="PANTHER" id="PTHR24393:SF34">
    <property type="entry name" value="PR_SET DOMAIN 13"/>
    <property type="match status" value="1"/>
</dbReference>
<keyword evidence="1" id="KW-0479">Metal-binding</keyword>
<dbReference type="GO" id="GO:0000978">
    <property type="term" value="F:RNA polymerase II cis-regulatory region sequence-specific DNA binding"/>
    <property type="evidence" value="ECO:0007669"/>
    <property type="project" value="TreeGrafter"/>
</dbReference>
<evidence type="ECO:0000256" key="5">
    <source>
        <dbReference type="ARBA" id="ARBA00023242"/>
    </source>
</evidence>
<name>A0A8K0P5L3_LADFU</name>
<dbReference type="PROSITE" id="PS50157">
    <property type="entry name" value="ZINC_FINGER_C2H2_2"/>
    <property type="match status" value="1"/>
</dbReference>
<dbReference type="GO" id="GO:0001228">
    <property type="term" value="F:DNA-binding transcription activator activity, RNA polymerase II-specific"/>
    <property type="evidence" value="ECO:0007669"/>
    <property type="project" value="TreeGrafter"/>
</dbReference>
<dbReference type="Proteomes" id="UP000792457">
    <property type="component" value="Unassembled WGS sequence"/>
</dbReference>
<evidence type="ECO:0000313" key="10">
    <source>
        <dbReference type="Proteomes" id="UP000792457"/>
    </source>
</evidence>
<evidence type="ECO:0000256" key="6">
    <source>
        <dbReference type="PROSITE-ProRule" id="PRU00042"/>
    </source>
</evidence>
<feature type="compositionally biased region" description="Basic and acidic residues" evidence="7">
    <location>
        <begin position="81"/>
        <end position="90"/>
    </location>
</feature>
<keyword evidence="3 6" id="KW-0863">Zinc-finger</keyword>
<evidence type="ECO:0000256" key="4">
    <source>
        <dbReference type="ARBA" id="ARBA00022833"/>
    </source>
</evidence>
<reference evidence="9" key="2">
    <citation type="submission" date="2017-10" db="EMBL/GenBank/DDBJ databases">
        <title>Ladona fulva Genome sequencing and assembly.</title>
        <authorList>
            <person name="Murali S."/>
            <person name="Richards S."/>
            <person name="Bandaranaike D."/>
            <person name="Bellair M."/>
            <person name="Blankenburg K."/>
            <person name="Chao H."/>
            <person name="Dinh H."/>
            <person name="Doddapaneni H."/>
            <person name="Dugan-Rocha S."/>
            <person name="Elkadiri S."/>
            <person name="Gnanaolivu R."/>
            <person name="Hernandez B."/>
            <person name="Skinner E."/>
            <person name="Javaid M."/>
            <person name="Lee S."/>
            <person name="Li M."/>
            <person name="Ming W."/>
            <person name="Munidasa M."/>
            <person name="Muniz J."/>
            <person name="Nguyen L."/>
            <person name="Hughes D."/>
            <person name="Osuji N."/>
            <person name="Pu L.-L."/>
            <person name="Puazo M."/>
            <person name="Qu C."/>
            <person name="Quiroz J."/>
            <person name="Raj R."/>
            <person name="Weissenberger G."/>
            <person name="Xin Y."/>
            <person name="Zou X."/>
            <person name="Han Y."/>
            <person name="Worley K."/>
            <person name="Muzny D."/>
            <person name="Gibbs R."/>
        </authorList>
    </citation>
    <scope>NUCLEOTIDE SEQUENCE</scope>
    <source>
        <strain evidence="9">Sampled in the wild</strain>
    </source>
</reference>
<feature type="region of interest" description="Disordered" evidence="7">
    <location>
        <begin position="81"/>
        <end position="113"/>
    </location>
</feature>
<dbReference type="AlphaFoldDB" id="A0A8K0P5L3"/>
<dbReference type="PANTHER" id="PTHR24393">
    <property type="entry name" value="ZINC FINGER PROTEIN"/>
    <property type="match status" value="1"/>
</dbReference>
<evidence type="ECO:0000256" key="2">
    <source>
        <dbReference type="ARBA" id="ARBA00022737"/>
    </source>
</evidence>
<dbReference type="SMART" id="SM00355">
    <property type="entry name" value="ZnF_C2H2"/>
    <property type="match status" value="2"/>
</dbReference>
<evidence type="ECO:0000256" key="7">
    <source>
        <dbReference type="SAM" id="MobiDB-lite"/>
    </source>
</evidence>